<keyword evidence="5 7" id="KW-0472">Membrane</keyword>
<feature type="transmembrane region" description="Helical" evidence="7">
    <location>
        <begin position="218"/>
        <end position="238"/>
    </location>
</feature>
<evidence type="ECO:0000313" key="8">
    <source>
        <dbReference type="EMBL" id="ARS88954.1"/>
    </source>
</evidence>
<dbReference type="InterPro" id="IPR002758">
    <property type="entry name" value="Cation_antiport_E"/>
</dbReference>
<keyword evidence="9" id="KW-1185">Reference proteome</keyword>
<dbReference type="EMBL" id="CP019893">
    <property type="protein sequence ID" value="ARS88954.1"/>
    <property type="molecule type" value="Genomic_DNA"/>
</dbReference>
<proteinExistence type="predicted"/>
<evidence type="ECO:0000256" key="2">
    <source>
        <dbReference type="ARBA" id="ARBA00022475"/>
    </source>
</evidence>
<evidence type="ECO:0000256" key="3">
    <source>
        <dbReference type="ARBA" id="ARBA00022692"/>
    </source>
</evidence>
<evidence type="ECO:0000256" key="1">
    <source>
        <dbReference type="ARBA" id="ARBA00004651"/>
    </source>
</evidence>
<evidence type="ECO:0000256" key="4">
    <source>
        <dbReference type="ARBA" id="ARBA00022989"/>
    </source>
</evidence>
<feature type="transmembrane region" description="Helical" evidence="7">
    <location>
        <begin position="154"/>
        <end position="171"/>
    </location>
</feature>
<dbReference type="NCBIfam" id="NF009295">
    <property type="entry name" value="PRK12652.1"/>
    <property type="match status" value="1"/>
</dbReference>
<dbReference type="KEGG" id="naj:B1756_03755"/>
<feature type="region of interest" description="Disordered" evidence="6">
    <location>
        <begin position="327"/>
        <end position="375"/>
    </location>
</feature>
<dbReference type="GeneID" id="32893164"/>
<dbReference type="AlphaFoldDB" id="A0A2Z2HV90"/>
<name>A0A2Z2HV90_9EURY</name>
<keyword evidence="3 7" id="KW-0812">Transmembrane</keyword>
<dbReference type="OrthoDB" id="85180at2157"/>
<organism evidence="8 9">
    <name type="scientific">Natrarchaeobaculum aegyptiacum</name>
    <dbReference type="NCBI Taxonomy" id="745377"/>
    <lineage>
        <taxon>Archaea</taxon>
        <taxon>Methanobacteriati</taxon>
        <taxon>Methanobacteriota</taxon>
        <taxon>Stenosarchaea group</taxon>
        <taxon>Halobacteria</taxon>
        <taxon>Halobacteriales</taxon>
        <taxon>Natrialbaceae</taxon>
        <taxon>Natrarchaeobaculum</taxon>
    </lineage>
</organism>
<evidence type="ECO:0000256" key="5">
    <source>
        <dbReference type="ARBA" id="ARBA00023136"/>
    </source>
</evidence>
<comment type="subcellular location">
    <subcellularLocation>
        <location evidence="1">Cell membrane</location>
        <topology evidence="1">Multi-pass membrane protein</topology>
    </subcellularLocation>
</comment>
<gene>
    <name evidence="8" type="ORF">B1756_03755</name>
</gene>
<keyword evidence="4 7" id="KW-1133">Transmembrane helix</keyword>
<sequence length="375" mass="39439">MTDDGGGILVPVAPTQTLEETVSHAVARSRETGGCPIHLVRTVSGHHVGDPPARDRDVVERAERRAREAAADDASITTAIIGTDRYLATPAEHVERYLEYGRAHDLDRVVLDPNYSFDATAPTLQSLESMVADIDIDIEEAPVDDDRGLTAGELVRAGVIGVVAFVFYVALGGPTYTFALASGVVTAIIAAALLRNVAFETTPHLGPVLRVFGRGLVFVPYMLWEITKANVLFAYVVLHPSLPIDPRLDSVEAAVGSGLSVTSFANSITLTPGTLTVDADGHHLLVHSLNASAQEDLFEGVHERAVRFLFYGRDALSLDGPAARGDVTPLVGPDAEPSSAVATDGGIEAAADDESASDATDSSEPAGNPAEVSDD</sequence>
<protein>
    <submittedName>
        <fullName evidence="8">Cation:proton antiporter</fullName>
    </submittedName>
</protein>
<evidence type="ECO:0000313" key="9">
    <source>
        <dbReference type="Proteomes" id="UP000250088"/>
    </source>
</evidence>
<dbReference type="RefSeq" id="WP_086887340.1">
    <property type="nucleotide sequence ID" value="NZ_CP019893.1"/>
</dbReference>
<dbReference type="Proteomes" id="UP000250088">
    <property type="component" value="Chromosome"/>
</dbReference>
<keyword evidence="2" id="KW-1003">Cell membrane</keyword>
<dbReference type="PANTHER" id="PTHR34584">
    <property type="entry name" value="NA(+)/H(+) ANTIPORTER SUBUNIT E1"/>
    <property type="match status" value="1"/>
</dbReference>
<dbReference type="GO" id="GO:0008324">
    <property type="term" value="F:monoatomic cation transmembrane transporter activity"/>
    <property type="evidence" value="ECO:0007669"/>
    <property type="project" value="InterPro"/>
</dbReference>
<evidence type="ECO:0000256" key="7">
    <source>
        <dbReference type="SAM" id="Phobius"/>
    </source>
</evidence>
<dbReference type="Pfam" id="PF01899">
    <property type="entry name" value="MNHE"/>
    <property type="match status" value="1"/>
</dbReference>
<accession>A0A2Z2HV90</accession>
<reference evidence="9" key="1">
    <citation type="submission" date="2017-02" db="EMBL/GenBank/DDBJ databases">
        <title>Natronthermophilus aegyptiacus gen. nov.,sp. nov., an aerobic, extremely halophilic alkalithermophilic archaeon isolated from the athalassohaline Wadi An Natrun, Egypt.</title>
        <authorList>
            <person name="Zhao B."/>
        </authorList>
    </citation>
    <scope>NUCLEOTIDE SEQUENCE [LARGE SCALE GENOMIC DNA]</scope>
    <source>
        <strain evidence="9">JW/NM-HA 15</strain>
    </source>
</reference>
<evidence type="ECO:0000256" key="6">
    <source>
        <dbReference type="SAM" id="MobiDB-lite"/>
    </source>
</evidence>
<dbReference type="PANTHER" id="PTHR34584:SF1">
    <property type="entry name" value="NA(+)_H(+) ANTIPORTER SUBUNIT E1"/>
    <property type="match status" value="1"/>
</dbReference>
<feature type="transmembrane region" description="Helical" evidence="7">
    <location>
        <begin position="178"/>
        <end position="198"/>
    </location>
</feature>
<dbReference type="GO" id="GO:0005886">
    <property type="term" value="C:plasma membrane"/>
    <property type="evidence" value="ECO:0007669"/>
    <property type="project" value="UniProtKB-SubCell"/>
</dbReference>